<evidence type="ECO:0000256" key="1">
    <source>
        <dbReference type="ARBA" id="ARBA00009156"/>
    </source>
</evidence>
<dbReference type="PANTHER" id="PTHR43095">
    <property type="entry name" value="SUGAR KINASE"/>
    <property type="match status" value="1"/>
</dbReference>
<keyword evidence="3 4" id="KW-0418">Kinase</keyword>
<dbReference type="AlphaFoldDB" id="A0A7W6EQ40"/>
<dbReference type="Pfam" id="PF02782">
    <property type="entry name" value="FGGY_C"/>
    <property type="match status" value="1"/>
</dbReference>
<dbReference type="Pfam" id="PF00370">
    <property type="entry name" value="FGGY_N"/>
    <property type="match status" value="1"/>
</dbReference>
<dbReference type="PROSITE" id="PS00445">
    <property type="entry name" value="FGGY_KINASES_2"/>
    <property type="match status" value="1"/>
</dbReference>
<keyword evidence="2 4" id="KW-0808">Transferase</keyword>
<feature type="domain" description="Carbohydrate kinase FGGY C-terminal" evidence="6">
    <location>
        <begin position="258"/>
        <end position="446"/>
    </location>
</feature>
<sequence length="504" mass="55752">MECVITIDIGTTKVKASAFDFSNNLIGARQGSYPTFHPQPDYSEQDPEQIFLTVLYALKGLINDELSKKYRPVALVFSASMHSVLPIDKHGVPLRNAVIWADNRGRDEATTLKNSELGAKLYEQTGTPIHPMSPLVKIRWFGTNSPTAWFEKVFKFISIKEYIVYQLTGQLVVDHSLASSTGLFNIHHLSWETSALDYLGIKTQQLSEPVAIDFDELKLKKEYLRLFRLPNTLKVIAGASDGCLATLGAGVVTEGDATITIGSSGAVRVAAKQVLVDEKQRFFNYILTEGTYISGGPTNNGGVVFEWFVQQFGASGLHFDMDYAVQQLLMEAERVPAGAGGLLFLPYLLGERAPLWNANARGAYMGVNITHERRHFIRATVEGIVYEVYSIGKLLQQYRSIENLYINGAYATLPLFAQILSDVFGKTVYINDKHDSASAGAALLALTKLGKYENLVAAAQTIKSVETYSANDKNHHRYGQFSEIFDRLSHKLADDFDALVALQG</sequence>
<evidence type="ECO:0000259" key="5">
    <source>
        <dbReference type="Pfam" id="PF00370"/>
    </source>
</evidence>
<evidence type="ECO:0000313" key="7">
    <source>
        <dbReference type="EMBL" id="MBB3838006.1"/>
    </source>
</evidence>
<organism evidence="7 8">
    <name type="scientific">Runella defluvii</name>
    <dbReference type="NCBI Taxonomy" id="370973"/>
    <lineage>
        <taxon>Bacteria</taxon>
        <taxon>Pseudomonadati</taxon>
        <taxon>Bacteroidota</taxon>
        <taxon>Cytophagia</taxon>
        <taxon>Cytophagales</taxon>
        <taxon>Spirosomataceae</taxon>
        <taxon>Runella</taxon>
    </lineage>
</organism>
<dbReference type="InterPro" id="IPR043129">
    <property type="entry name" value="ATPase_NBD"/>
</dbReference>
<evidence type="ECO:0000256" key="2">
    <source>
        <dbReference type="ARBA" id="ARBA00022679"/>
    </source>
</evidence>
<feature type="domain" description="Carbohydrate kinase FGGY N-terminal" evidence="5">
    <location>
        <begin position="4"/>
        <end position="248"/>
    </location>
</feature>
<protein>
    <submittedName>
        <fullName evidence="7">Gluconokinase</fullName>
        <ecNumber evidence="7">2.7.1.12</ecNumber>
    </submittedName>
</protein>
<name>A0A7W6EQ40_9BACT</name>
<dbReference type="RefSeq" id="WP_183973003.1">
    <property type="nucleotide sequence ID" value="NZ_JACIBY010000003.1"/>
</dbReference>
<dbReference type="EMBL" id="JACIBY010000003">
    <property type="protein sequence ID" value="MBB3838006.1"/>
    <property type="molecule type" value="Genomic_DNA"/>
</dbReference>
<dbReference type="InterPro" id="IPR000577">
    <property type="entry name" value="Carb_kinase_FGGY"/>
</dbReference>
<dbReference type="InterPro" id="IPR018485">
    <property type="entry name" value="FGGY_C"/>
</dbReference>
<reference evidence="7 8" key="1">
    <citation type="submission" date="2020-08" db="EMBL/GenBank/DDBJ databases">
        <title>Genomic Encyclopedia of Type Strains, Phase IV (KMG-IV): sequencing the most valuable type-strain genomes for metagenomic binning, comparative biology and taxonomic classification.</title>
        <authorList>
            <person name="Goeker M."/>
        </authorList>
    </citation>
    <scope>NUCLEOTIDE SEQUENCE [LARGE SCALE GENOMIC DNA]</scope>
    <source>
        <strain evidence="7 8">DSM 17976</strain>
    </source>
</reference>
<dbReference type="PIRSF" id="PIRSF000538">
    <property type="entry name" value="GlpK"/>
    <property type="match status" value="1"/>
</dbReference>
<dbReference type="PROSITE" id="PS00933">
    <property type="entry name" value="FGGY_KINASES_1"/>
    <property type="match status" value="1"/>
</dbReference>
<dbReference type="GO" id="GO:0005975">
    <property type="term" value="P:carbohydrate metabolic process"/>
    <property type="evidence" value="ECO:0007669"/>
    <property type="project" value="InterPro"/>
</dbReference>
<evidence type="ECO:0000256" key="3">
    <source>
        <dbReference type="ARBA" id="ARBA00022777"/>
    </source>
</evidence>
<keyword evidence="8" id="KW-1185">Reference proteome</keyword>
<accession>A0A7W6EQ40</accession>
<dbReference type="PANTHER" id="PTHR43095:SF2">
    <property type="entry name" value="GLUCONOKINASE"/>
    <property type="match status" value="1"/>
</dbReference>
<dbReference type="InterPro" id="IPR050406">
    <property type="entry name" value="FGGY_Carb_Kinase"/>
</dbReference>
<dbReference type="EC" id="2.7.1.12" evidence="7"/>
<evidence type="ECO:0000256" key="4">
    <source>
        <dbReference type="RuleBase" id="RU003733"/>
    </source>
</evidence>
<evidence type="ECO:0000313" key="8">
    <source>
        <dbReference type="Proteomes" id="UP000541352"/>
    </source>
</evidence>
<dbReference type="InterPro" id="IPR018483">
    <property type="entry name" value="Carb_kinase_FGGY_CS"/>
</dbReference>
<dbReference type="InterPro" id="IPR018484">
    <property type="entry name" value="FGGY_N"/>
</dbReference>
<dbReference type="SUPFAM" id="SSF53067">
    <property type="entry name" value="Actin-like ATPase domain"/>
    <property type="match status" value="2"/>
</dbReference>
<dbReference type="Proteomes" id="UP000541352">
    <property type="component" value="Unassembled WGS sequence"/>
</dbReference>
<proteinExistence type="inferred from homology"/>
<dbReference type="GO" id="GO:0046316">
    <property type="term" value="F:gluconokinase activity"/>
    <property type="evidence" value="ECO:0007669"/>
    <property type="project" value="UniProtKB-EC"/>
</dbReference>
<dbReference type="CDD" id="cd07770">
    <property type="entry name" value="ASKHA_NBD_FGGY_GntK"/>
    <property type="match status" value="1"/>
</dbReference>
<evidence type="ECO:0000259" key="6">
    <source>
        <dbReference type="Pfam" id="PF02782"/>
    </source>
</evidence>
<gene>
    <name evidence="7" type="ORF">FHS57_002003</name>
</gene>
<comment type="caution">
    <text evidence="7">The sequence shown here is derived from an EMBL/GenBank/DDBJ whole genome shotgun (WGS) entry which is preliminary data.</text>
</comment>
<dbReference type="Gene3D" id="3.30.420.40">
    <property type="match status" value="2"/>
</dbReference>
<comment type="similarity">
    <text evidence="1 4">Belongs to the FGGY kinase family.</text>
</comment>